<name>A0A9P6D5H7_9AGAR</name>
<dbReference type="Gene3D" id="3.80.10.10">
    <property type="entry name" value="Ribonuclease Inhibitor"/>
    <property type="match status" value="1"/>
</dbReference>
<dbReference type="OrthoDB" id="2911411at2759"/>
<dbReference type="SUPFAM" id="SSF52058">
    <property type="entry name" value="L domain-like"/>
    <property type="match status" value="1"/>
</dbReference>
<reference evidence="1" key="1">
    <citation type="submission" date="2020-11" db="EMBL/GenBank/DDBJ databases">
        <authorList>
            <consortium name="DOE Joint Genome Institute"/>
            <person name="Ahrendt S."/>
            <person name="Riley R."/>
            <person name="Andreopoulos W."/>
            <person name="Labutti K."/>
            <person name="Pangilinan J."/>
            <person name="Ruiz-Duenas F.J."/>
            <person name="Barrasa J.M."/>
            <person name="Sanchez-Garcia M."/>
            <person name="Camarero S."/>
            <person name="Miyauchi S."/>
            <person name="Serrano A."/>
            <person name="Linde D."/>
            <person name="Babiker R."/>
            <person name="Drula E."/>
            <person name="Ayuso-Fernandez I."/>
            <person name="Pacheco R."/>
            <person name="Padilla G."/>
            <person name="Ferreira P."/>
            <person name="Barriuso J."/>
            <person name="Kellner H."/>
            <person name="Castanera R."/>
            <person name="Alfaro M."/>
            <person name="Ramirez L."/>
            <person name="Pisabarro A.G."/>
            <person name="Kuo A."/>
            <person name="Tritt A."/>
            <person name="Lipzen A."/>
            <person name="He G."/>
            <person name="Yan M."/>
            <person name="Ng V."/>
            <person name="Cullen D."/>
            <person name="Martin F."/>
            <person name="Rosso M.-N."/>
            <person name="Henrissat B."/>
            <person name="Hibbett D."/>
            <person name="Martinez A.T."/>
            <person name="Grigoriev I.V."/>
        </authorList>
    </citation>
    <scope>NUCLEOTIDE SEQUENCE</scope>
    <source>
        <strain evidence="1">CIRM-BRFM 674</strain>
    </source>
</reference>
<dbReference type="AlphaFoldDB" id="A0A9P6D5H7"/>
<sequence length="466" mass="54014">MSSPRPNICDILPPEIFTLIFEFACYRSYDERCHVARRVDSMWGPNEEEIWDPSVTPLIIGAVCSHWRSITLSEPRLWRQIDVPVNTDRADARANMLQYFLFNSGQHSLDVRLLYKSEDNPDEYSISESSPLPTTAIEILVPHSHRLHTLETIAPFEWEDALNRLANHLSMLTRLTLRNYNTPSRYRFDFFANAPRLRDVTLYGIHLDSVKLPFAQLERFDFDPNDKLDSLEPLRRCPHLRHCALVSVFRSSRIKHLALETLEIYSDYSDHLKALLQILELPALRTLLIHFHPYFEEVEQPIVREFFQRSPCALESLTLIYATPDEREFLALLQELPTLRVLRIHNNLHLFKTGTLTPKSLRLMTPRKSVSLISDDEGLEGEEQDPSEPCLVPNLETFHYEGHLGIALNALLEFLEGRWCGGNTTVSKLQSVWFATRPRVEFDESDAVIVDRLREEGMHLEFLVAN</sequence>
<evidence type="ECO:0008006" key="3">
    <source>
        <dbReference type="Google" id="ProtNLM"/>
    </source>
</evidence>
<dbReference type="Proteomes" id="UP000807469">
    <property type="component" value="Unassembled WGS sequence"/>
</dbReference>
<dbReference type="EMBL" id="MU155142">
    <property type="protein sequence ID" value="KAF9484524.1"/>
    <property type="molecule type" value="Genomic_DNA"/>
</dbReference>
<evidence type="ECO:0000313" key="1">
    <source>
        <dbReference type="EMBL" id="KAF9484524.1"/>
    </source>
</evidence>
<dbReference type="InterPro" id="IPR032675">
    <property type="entry name" value="LRR_dom_sf"/>
</dbReference>
<protein>
    <recommendedName>
        <fullName evidence="3">F-box domain-containing protein</fullName>
    </recommendedName>
</protein>
<accession>A0A9P6D5H7</accession>
<comment type="caution">
    <text evidence="1">The sequence shown here is derived from an EMBL/GenBank/DDBJ whole genome shotgun (WGS) entry which is preliminary data.</text>
</comment>
<organism evidence="1 2">
    <name type="scientific">Pholiota conissans</name>
    <dbReference type="NCBI Taxonomy" id="109636"/>
    <lineage>
        <taxon>Eukaryota</taxon>
        <taxon>Fungi</taxon>
        <taxon>Dikarya</taxon>
        <taxon>Basidiomycota</taxon>
        <taxon>Agaricomycotina</taxon>
        <taxon>Agaricomycetes</taxon>
        <taxon>Agaricomycetidae</taxon>
        <taxon>Agaricales</taxon>
        <taxon>Agaricineae</taxon>
        <taxon>Strophariaceae</taxon>
        <taxon>Pholiota</taxon>
    </lineage>
</organism>
<gene>
    <name evidence="1" type="ORF">BDN70DRAFT_872296</name>
</gene>
<keyword evidence="2" id="KW-1185">Reference proteome</keyword>
<evidence type="ECO:0000313" key="2">
    <source>
        <dbReference type="Proteomes" id="UP000807469"/>
    </source>
</evidence>
<proteinExistence type="predicted"/>